<organism evidence="17 18">
    <name type="scientific">Clostridium innocuum</name>
    <dbReference type="NCBI Taxonomy" id="1522"/>
    <lineage>
        <taxon>Bacteria</taxon>
        <taxon>Bacillati</taxon>
        <taxon>Bacillota</taxon>
        <taxon>Clostridia</taxon>
        <taxon>Eubacteriales</taxon>
        <taxon>Clostridiaceae</taxon>
        <taxon>Clostridium</taxon>
    </lineage>
</organism>
<proteinExistence type="inferred from homology"/>
<sequence length="457" mass="51295">MCYHYCHRINYNVSKGTRPLLAFFNEVMEMSKKVLEISGVSVEQLANACGTPLYVYDENKITQKMSQFHELFQSEDFETEVLYASKAFSCKAIVQMAAVHGLCLDVVSGGELFTAMQAGFPMEKVYFHGNNKTWDELIMALEAGVGCIVVDNAMECELLVKAAQRVGTAVRTLIRVNPGVEAHTHKYIVTAHLDSKFGISISHMEDIRDMIQTLTSIPNITFEGFHAHIGSQIFDKDAYVAEIQTLMKFVDDLRKAYGITTTALNLGGGFAAYYTSEDHPIPLQEVCQTILDTCKWERDRYHLPLEKLMIEPGRSIVAEAGSTLYRVGYQKQTENKKYIFVDGGMSDNIRPALYQAAYACDIANRMDEEKSETVTVAGKCCESGDILVENVQLPHAQTNDLLILYTTGAYGYSMASNYNRLGRPAVVFVKDGKVRFVVKRETYEDMCKLECDEEIKV</sequence>
<feature type="modified residue" description="N6-(pyridoxal phosphate)lysine" evidence="12 13">
    <location>
        <position position="86"/>
    </location>
</feature>
<dbReference type="UniPathway" id="UPA00034">
    <property type="reaction ID" value="UER00027"/>
</dbReference>
<dbReference type="Proteomes" id="UP000260025">
    <property type="component" value="Unassembled WGS sequence"/>
</dbReference>
<evidence type="ECO:0000259" key="15">
    <source>
        <dbReference type="Pfam" id="PF00278"/>
    </source>
</evidence>
<comment type="function">
    <text evidence="12">Specifically catalyzes the decarboxylation of meso-diaminopimelate (meso-DAP) to L-lysine.</text>
</comment>
<evidence type="ECO:0000256" key="7">
    <source>
        <dbReference type="ARBA" id="ARBA00050464"/>
    </source>
</evidence>
<dbReference type="Pfam" id="PF02784">
    <property type="entry name" value="Orn_Arg_deC_N"/>
    <property type="match status" value="1"/>
</dbReference>
<dbReference type="InterPro" id="IPR002986">
    <property type="entry name" value="DAP_deCOOHase_LysA"/>
</dbReference>
<dbReference type="SUPFAM" id="SSF50621">
    <property type="entry name" value="Alanine racemase C-terminal domain-like"/>
    <property type="match status" value="1"/>
</dbReference>
<dbReference type="InterPro" id="IPR029066">
    <property type="entry name" value="PLP-binding_barrel"/>
</dbReference>
<dbReference type="PRINTS" id="PR01181">
    <property type="entry name" value="DAPDCRBXLASE"/>
</dbReference>
<evidence type="ECO:0000259" key="16">
    <source>
        <dbReference type="Pfam" id="PF02784"/>
    </source>
</evidence>
<feature type="binding site" evidence="12">
    <location>
        <position position="382"/>
    </location>
    <ligand>
        <name>substrate</name>
    </ligand>
</feature>
<evidence type="ECO:0000256" key="2">
    <source>
        <dbReference type="ARBA" id="ARBA00022605"/>
    </source>
</evidence>
<feature type="binding site" evidence="12">
    <location>
        <position position="314"/>
    </location>
    <ligand>
        <name>substrate</name>
    </ligand>
</feature>
<dbReference type="SUPFAM" id="SSF51419">
    <property type="entry name" value="PLP-binding barrel"/>
    <property type="match status" value="1"/>
</dbReference>
<dbReference type="Gene3D" id="2.40.37.10">
    <property type="entry name" value="Lyase, Ornithine Decarboxylase, Chain A, domain 1"/>
    <property type="match status" value="1"/>
</dbReference>
<dbReference type="GO" id="GO:0030170">
    <property type="term" value="F:pyridoxal phosphate binding"/>
    <property type="evidence" value="ECO:0007669"/>
    <property type="project" value="UniProtKB-UniRule"/>
</dbReference>
<evidence type="ECO:0000256" key="10">
    <source>
        <dbReference type="ARBA" id="ARBA00066427"/>
    </source>
</evidence>
<dbReference type="HAMAP" id="MF_02120">
    <property type="entry name" value="LysA"/>
    <property type="match status" value="1"/>
</dbReference>
<feature type="binding site" evidence="12">
    <location>
        <position position="410"/>
    </location>
    <ligand>
        <name>pyridoxal 5'-phosphate</name>
        <dbReference type="ChEBI" id="CHEBI:597326"/>
    </ligand>
</feature>
<keyword evidence="5 12" id="KW-0457">Lysine biosynthesis</keyword>
<dbReference type="NCBIfam" id="TIGR01048">
    <property type="entry name" value="lysA"/>
    <property type="match status" value="1"/>
</dbReference>
<feature type="domain" description="Orn/DAP/Arg decarboxylase 2 N-terminal" evidence="16">
    <location>
        <begin position="59"/>
        <end position="318"/>
    </location>
</feature>
<dbReference type="InterPro" id="IPR022643">
    <property type="entry name" value="De-COase2_C"/>
</dbReference>
<evidence type="ECO:0000256" key="8">
    <source>
        <dbReference type="ARBA" id="ARBA00060643"/>
    </source>
</evidence>
<evidence type="ECO:0000256" key="4">
    <source>
        <dbReference type="ARBA" id="ARBA00022898"/>
    </source>
</evidence>
<comment type="similarity">
    <text evidence="9 12">Belongs to the Orn/Lys/Arg decarboxylase class-II family. LysA subfamily.</text>
</comment>
<dbReference type="AlphaFoldDB" id="A0A3E2VXE7"/>
<dbReference type="InterPro" id="IPR022644">
    <property type="entry name" value="De-COase2_N"/>
</dbReference>
<dbReference type="InterPro" id="IPR000183">
    <property type="entry name" value="Orn/DAP/Arg_de-COase"/>
</dbReference>
<evidence type="ECO:0000256" key="9">
    <source>
        <dbReference type="ARBA" id="ARBA00060983"/>
    </source>
</evidence>
<comment type="catalytic activity">
    <reaction evidence="7 12 14">
        <text>meso-2,6-diaminopimelate + H(+) = L-lysine + CO2</text>
        <dbReference type="Rhea" id="RHEA:15101"/>
        <dbReference type="ChEBI" id="CHEBI:15378"/>
        <dbReference type="ChEBI" id="CHEBI:16526"/>
        <dbReference type="ChEBI" id="CHEBI:32551"/>
        <dbReference type="ChEBI" id="CHEBI:57791"/>
        <dbReference type="EC" id="4.1.1.20"/>
    </reaction>
</comment>
<evidence type="ECO:0000256" key="6">
    <source>
        <dbReference type="ARBA" id="ARBA00023239"/>
    </source>
</evidence>
<feature type="binding site" evidence="12">
    <location>
        <position position="354"/>
    </location>
    <ligand>
        <name>substrate</name>
    </ligand>
</feature>
<dbReference type="CDD" id="cd06828">
    <property type="entry name" value="PLPDE_III_DapDC"/>
    <property type="match status" value="1"/>
</dbReference>
<dbReference type="GO" id="GO:0008836">
    <property type="term" value="F:diaminopimelate decarboxylase activity"/>
    <property type="evidence" value="ECO:0007669"/>
    <property type="project" value="UniProtKB-UniRule"/>
</dbReference>
<dbReference type="OrthoDB" id="9802241at2"/>
<dbReference type="RefSeq" id="WP_117442827.1">
    <property type="nucleotide sequence ID" value="NZ_JAJFEO010000018.1"/>
</dbReference>
<evidence type="ECO:0000256" key="5">
    <source>
        <dbReference type="ARBA" id="ARBA00023154"/>
    </source>
</evidence>
<dbReference type="PRINTS" id="PR01179">
    <property type="entry name" value="ODADCRBXLASE"/>
</dbReference>
<keyword evidence="4 12" id="KW-0663">Pyridoxal phosphate</keyword>
<dbReference type="FunFam" id="2.40.37.10:FF:000003">
    <property type="entry name" value="Diaminopimelate decarboxylase"/>
    <property type="match status" value="1"/>
</dbReference>
<dbReference type="FunFam" id="3.20.20.10:FF:000003">
    <property type="entry name" value="Diaminopimelate decarboxylase"/>
    <property type="match status" value="1"/>
</dbReference>
<evidence type="ECO:0000256" key="13">
    <source>
        <dbReference type="PIRSR" id="PIRSR600183-50"/>
    </source>
</evidence>
<dbReference type="InterPro" id="IPR009006">
    <property type="entry name" value="Ala_racemase/Decarboxylase_C"/>
</dbReference>
<dbReference type="EMBL" id="QVEV01000010">
    <property type="protein sequence ID" value="RGC16021.1"/>
    <property type="molecule type" value="Genomic_DNA"/>
</dbReference>
<feature type="binding site" evidence="12">
    <location>
        <begin position="311"/>
        <end position="314"/>
    </location>
    <ligand>
        <name>pyridoxal 5'-phosphate</name>
        <dbReference type="ChEBI" id="CHEBI:597326"/>
    </ligand>
</feature>
<dbReference type="Gene3D" id="3.20.20.10">
    <property type="entry name" value="Alanine racemase"/>
    <property type="match status" value="1"/>
</dbReference>
<keyword evidence="3 12" id="KW-0210">Decarboxylase</keyword>
<evidence type="ECO:0000256" key="1">
    <source>
        <dbReference type="ARBA" id="ARBA00001933"/>
    </source>
</evidence>
<evidence type="ECO:0000313" key="18">
    <source>
        <dbReference type="Proteomes" id="UP000260025"/>
    </source>
</evidence>
<evidence type="ECO:0000256" key="12">
    <source>
        <dbReference type="HAMAP-Rule" id="MF_02120"/>
    </source>
</evidence>
<feature type="binding site" evidence="12">
    <location>
        <position position="350"/>
    </location>
    <ligand>
        <name>substrate</name>
    </ligand>
</feature>
<reference evidence="17 18" key="1">
    <citation type="submission" date="2018-08" db="EMBL/GenBank/DDBJ databases">
        <title>A genome reference for cultivated species of the human gut microbiota.</title>
        <authorList>
            <person name="Zou Y."/>
            <person name="Xue W."/>
            <person name="Luo G."/>
        </authorList>
    </citation>
    <scope>NUCLEOTIDE SEQUENCE [LARGE SCALE GENOMIC DNA]</scope>
    <source>
        <strain evidence="17 18">OF01-2LB</strain>
    </source>
</reference>
<feature type="domain" description="Orn/DAP/Arg decarboxylase 2 C-terminal" evidence="15">
    <location>
        <begin position="54"/>
        <end position="408"/>
    </location>
</feature>
<keyword evidence="6 12" id="KW-0456">Lyase</keyword>
<dbReference type="PANTHER" id="PTHR43727:SF2">
    <property type="entry name" value="GROUP IV DECARBOXYLASE"/>
    <property type="match status" value="1"/>
</dbReference>
<feature type="binding site" evidence="12">
    <location>
        <position position="410"/>
    </location>
    <ligand>
        <name>substrate</name>
    </ligand>
</feature>
<dbReference type="EC" id="4.1.1.20" evidence="10 12"/>
<name>A0A3E2VXE7_CLOIN</name>
<evidence type="ECO:0000313" key="17">
    <source>
        <dbReference type="EMBL" id="RGC16021.1"/>
    </source>
</evidence>
<comment type="caution">
    <text evidence="17">The sequence shown here is derived from an EMBL/GenBank/DDBJ whole genome shotgun (WGS) entry which is preliminary data.</text>
</comment>
<comment type="subunit">
    <text evidence="12">Homodimer.</text>
</comment>
<dbReference type="InterPro" id="IPR022653">
    <property type="entry name" value="De-COase2_pyr-phos_BS"/>
</dbReference>
<dbReference type="PROSITE" id="PS00878">
    <property type="entry name" value="ODR_DC_2_1"/>
    <property type="match status" value="1"/>
</dbReference>
<comment type="pathway">
    <text evidence="8 12 14">Amino-acid biosynthesis; L-lysine biosynthesis via DAP pathway; L-lysine from DL-2,6-diaminopimelate: step 1/1.</text>
</comment>
<protein>
    <recommendedName>
        <fullName evidence="11 12">Diaminopimelate decarboxylase</fullName>
        <shortName evidence="12">DAP decarboxylase</shortName>
        <shortName evidence="12">DAPDC</shortName>
        <ecNumber evidence="10 12">4.1.1.20</ecNumber>
    </recommendedName>
</protein>
<evidence type="ECO:0000256" key="14">
    <source>
        <dbReference type="RuleBase" id="RU003738"/>
    </source>
</evidence>
<feature type="binding site" evidence="12">
    <location>
        <position position="269"/>
    </location>
    <ligand>
        <name>pyridoxal 5'-phosphate</name>
        <dbReference type="ChEBI" id="CHEBI:597326"/>
    </ligand>
</feature>
<dbReference type="PANTHER" id="PTHR43727">
    <property type="entry name" value="DIAMINOPIMELATE DECARBOXYLASE"/>
    <property type="match status" value="1"/>
</dbReference>
<evidence type="ECO:0000256" key="3">
    <source>
        <dbReference type="ARBA" id="ARBA00022793"/>
    </source>
</evidence>
<gene>
    <name evidence="12 17" type="primary">lysA</name>
    <name evidence="17" type="ORF">DXA38_08540</name>
</gene>
<evidence type="ECO:0000256" key="11">
    <source>
        <dbReference type="ARBA" id="ARBA00074972"/>
    </source>
</evidence>
<keyword evidence="2 12" id="KW-0028">Amino-acid biosynthesis</keyword>
<accession>A0A3E2VXE7</accession>
<dbReference type="GO" id="GO:0009089">
    <property type="term" value="P:lysine biosynthetic process via diaminopimelate"/>
    <property type="evidence" value="ECO:0007669"/>
    <property type="project" value="UniProtKB-UniRule"/>
</dbReference>
<feature type="active site" description="Proton donor" evidence="13">
    <location>
        <position position="381"/>
    </location>
</feature>
<comment type="cofactor">
    <cofactor evidence="1 12 13 14">
        <name>pyridoxal 5'-phosphate</name>
        <dbReference type="ChEBI" id="CHEBI:597326"/>
    </cofactor>
</comment>
<dbReference type="Pfam" id="PF00278">
    <property type="entry name" value="Orn_DAP_Arg_deC"/>
    <property type="match status" value="1"/>
</dbReference>